<keyword evidence="3" id="KW-1185">Reference proteome</keyword>
<evidence type="ECO:0000313" key="3">
    <source>
        <dbReference type="Proteomes" id="UP001159405"/>
    </source>
</evidence>
<feature type="chain" id="PRO_5047398276" evidence="1">
    <location>
        <begin position="23"/>
        <end position="215"/>
    </location>
</feature>
<reference evidence="2 3" key="1">
    <citation type="submission" date="2022-05" db="EMBL/GenBank/DDBJ databases">
        <authorList>
            <consortium name="Genoscope - CEA"/>
            <person name="William W."/>
        </authorList>
    </citation>
    <scope>NUCLEOTIDE SEQUENCE [LARGE SCALE GENOMIC DNA]</scope>
</reference>
<evidence type="ECO:0000256" key="1">
    <source>
        <dbReference type="SAM" id="SignalP"/>
    </source>
</evidence>
<gene>
    <name evidence="2" type="ORF">PLOB_00020197</name>
</gene>
<proteinExistence type="predicted"/>
<dbReference type="Proteomes" id="UP001159405">
    <property type="component" value="Unassembled WGS sequence"/>
</dbReference>
<organism evidence="2 3">
    <name type="scientific">Porites lobata</name>
    <dbReference type="NCBI Taxonomy" id="104759"/>
    <lineage>
        <taxon>Eukaryota</taxon>
        <taxon>Metazoa</taxon>
        <taxon>Cnidaria</taxon>
        <taxon>Anthozoa</taxon>
        <taxon>Hexacorallia</taxon>
        <taxon>Scleractinia</taxon>
        <taxon>Fungiina</taxon>
        <taxon>Poritidae</taxon>
        <taxon>Porites</taxon>
    </lineage>
</organism>
<evidence type="ECO:0000313" key="2">
    <source>
        <dbReference type="EMBL" id="CAH3178172.1"/>
    </source>
</evidence>
<name>A0ABN8RIV2_9CNID</name>
<feature type="signal peptide" evidence="1">
    <location>
        <begin position="1"/>
        <end position="22"/>
    </location>
</feature>
<protein>
    <submittedName>
        <fullName evidence="2">Uncharacterized protein</fullName>
    </submittedName>
</protein>
<dbReference type="EMBL" id="CALNXK010000236">
    <property type="protein sequence ID" value="CAH3178172.1"/>
    <property type="molecule type" value="Genomic_DNA"/>
</dbReference>
<accession>A0ABN8RIV2</accession>
<comment type="caution">
    <text evidence="2">The sequence shown here is derived from an EMBL/GenBank/DDBJ whole genome shotgun (WGS) entry which is preliminary data.</text>
</comment>
<sequence length="215" mass="24216">MELLKILITTIIASTLRSQSLGAPMYSTPSTLQSLVTYLIPQKTANATQEMKNLYQFITSTSYLKEPPFAKFPPQINTQSCTSNQLLKDNATIAYEKMDIFKSPLYMALSYEENQGPLHNSLAQVLWDISTYVNASTVMLSREMQNKGFPVPTTAYGNSTAQMNRDIRVYLQALVNINLLQGPITDDMVPIYRNYVILYSLSDVIKEVAICVYNL</sequence>
<keyword evidence="1" id="KW-0732">Signal</keyword>